<evidence type="ECO:0000313" key="2">
    <source>
        <dbReference type="Proteomes" id="UP000009045"/>
    </source>
</evidence>
<keyword evidence="1" id="KW-0614">Plasmid</keyword>
<dbReference type="KEGG" id="smx:SM11_pC1110"/>
<proteinExistence type="predicted"/>
<organism evidence="1 2">
    <name type="scientific">Sinorhizobium meliloti (strain SM11)</name>
    <dbReference type="NCBI Taxonomy" id="707241"/>
    <lineage>
        <taxon>Bacteria</taxon>
        <taxon>Pseudomonadati</taxon>
        <taxon>Pseudomonadota</taxon>
        <taxon>Alphaproteobacteria</taxon>
        <taxon>Hyphomicrobiales</taxon>
        <taxon>Rhizobiaceae</taxon>
        <taxon>Sinorhizobium/Ensifer group</taxon>
        <taxon>Sinorhizobium</taxon>
    </lineage>
</organism>
<dbReference type="PANTHER" id="PTHR47515">
    <property type="entry name" value="LOW CALCIUM RESPONSE LOCUS PROTEIN T"/>
    <property type="match status" value="1"/>
</dbReference>
<dbReference type="Proteomes" id="UP000009045">
    <property type="component" value="Plasmid pSmeSM11c"/>
</dbReference>
<gene>
    <name evidence="1" type="ordered locus">SM11_pC1110</name>
</gene>
<dbReference type="PANTHER" id="PTHR47515:SF1">
    <property type="entry name" value="BLR2054 PROTEIN"/>
    <property type="match status" value="1"/>
</dbReference>
<dbReference type="EMBL" id="CP001831">
    <property type="protein sequence ID" value="AEH82183.1"/>
    <property type="molecule type" value="Genomic_DNA"/>
</dbReference>
<dbReference type="HOGENOM" id="CLU_139115_0_0_5"/>
<accession>F7XF58</accession>
<protein>
    <submittedName>
        <fullName evidence="1">Transposase</fullName>
    </submittedName>
</protein>
<dbReference type="AlphaFoldDB" id="F7XF58"/>
<geneLocation type="plasmid" evidence="1 2">
    <name>pSmeSM11c</name>
</geneLocation>
<sequence>MLRPAARREAVAHLKTVMGLSERRACQIISADRKMVRYRSCRPPEVELRARLRELANERRRFGYRRLFVLLRREKSRPGSTASIGCTARKRFRFANGSQTACRRHACADPRQG</sequence>
<evidence type="ECO:0000313" key="1">
    <source>
        <dbReference type="EMBL" id="AEH82183.1"/>
    </source>
</evidence>
<reference evidence="1 2" key="1">
    <citation type="journal article" date="2011" name="J. Biotechnol.">
        <title>The complete genome sequence of the dominant Sinorhizobium meliloti field isolate SM11 extends the S. meliloti pan-genome.</title>
        <authorList>
            <person name="Schneiker-Bekel S."/>
            <person name="Wibberg D."/>
            <person name="Bekel T."/>
            <person name="Blom J."/>
            <person name="Linke B."/>
            <person name="Neuweger H."/>
            <person name="Stiens M."/>
            <person name="Vorholter F.J."/>
            <person name="Weidner S."/>
            <person name="Goesmann A."/>
            <person name="Puhler A."/>
            <person name="Schluter A."/>
        </authorList>
    </citation>
    <scope>NUCLEOTIDE SEQUENCE [LARGE SCALE GENOMIC DNA]</scope>
    <source>
        <strain evidence="1 2">SM11</strain>
        <plasmid evidence="2">pSmeSM11c</plasmid>
    </source>
</reference>
<name>F7XF58_SINMM</name>